<dbReference type="PANTHER" id="PTHR37813">
    <property type="entry name" value="FELS-2 PROPHAGE PROTEIN"/>
    <property type="match status" value="1"/>
</dbReference>
<feature type="transmembrane region" description="Helical" evidence="3">
    <location>
        <begin position="501"/>
        <end position="523"/>
    </location>
</feature>
<feature type="transmembrane region" description="Helical" evidence="3">
    <location>
        <begin position="585"/>
        <end position="604"/>
    </location>
</feature>
<evidence type="ECO:0000313" key="5">
    <source>
        <dbReference type="EMBL" id="TYR75586.1"/>
    </source>
</evidence>
<keyword evidence="3" id="KW-0472">Membrane</keyword>
<feature type="domain" description="Phage tail tape measure protein" evidence="4">
    <location>
        <begin position="213"/>
        <end position="408"/>
    </location>
</feature>
<keyword evidence="3" id="KW-0812">Transmembrane</keyword>
<dbReference type="PANTHER" id="PTHR37813:SF1">
    <property type="entry name" value="FELS-2 PROPHAGE PROTEIN"/>
    <property type="match status" value="1"/>
</dbReference>
<evidence type="ECO:0000256" key="1">
    <source>
        <dbReference type="ARBA" id="ARBA00022612"/>
    </source>
</evidence>
<keyword evidence="3" id="KW-1133">Transmembrane helix</keyword>
<proteinExistence type="predicted"/>
<keyword evidence="2" id="KW-0175">Coiled coil</keyword>
<accession>A0A5D4KF97</accession>
<gene>
    <name evidence="5" type="ORF">FZC79_10490</name>
</gene>
<dbReference type="Proteomes" id="UP000323317">
    <property type="component" value="Unassembled WGS sequence"/>
</dbReference>
<sequence>MSKNIKGITIELDGDTKGLNKALSSVNSRSKELQTELRDVDRLLKFSPGNTELIAQKQKLLADQVDNTSTKLKQLKSAEQEVQQQFAKGQIKEEQYRAFQREIVETESKLKTFGNKLASTKQQAKSFGDSLKDVGEKAKTVGNNLKETGENMKGAGANMVAGVTLPLAALGTFAGKAASDVESSQGRMQAQLGLTSEEAEKLNGIAQSLWQNAFGESMAEAADGVAIVSKNMKLIDPSQLESASEKAFILRDAFGAELTESTKTANNMMINFGISANEAFDLMTRGFQEGGDYSGELLDTLNEYSPQFATMGHSARDMMNILISGAEAGAFNLDKVGDAMKEFNIRAKDGSDATAEGFQIIGLNAEQMGNAIAAGGEKGEQAFQATVAALAAIEDPVKRNQAGVALFGTQFEDLEADVISAMGTTTNQLGTVEGATQRAGDSLYDNFGTRLTEAWREMQAELIPLGNTLLSLAEQWLPKVSAAVQKLADWFNELGPTGQTMVLVLGGVAAAIGPLIIVIGSLISGIGGLITIAGALNISIAAIAGPIAIAVAAIAGLVTAGVLLYKNWDQVKAYSYAIWGSIEKMFSLFFSTVKGIFNAGLSFIDAQTKGRFSSITNAIRSYMKMVSGIVSSIFSFVKSTFSNSLSFLKSLVTGDFRGMWKAVKDQMGNISGTISSIWGDVMEFFQGIDLKEIGKDIIRGLVKGIGSMAGSIMEKVEELASNIPKWAKKILGIHSPSRVMRDEVGKEIGAGLAQGMDDSQKEVEKSAEELAKSAFEASKKFVDERKYYNEMSLEGELKAWQRVQKQYKKGTDQRKEADREVYRLKKEIIKKQEELELQAFNKSKEYISDKKHYNKLSLQEELSTWERVMVRYEEGTEIRKQAEKEVYRVKKEINDKLIAINQEYSNKVKDTNDKMIQQEKALTEEYQKTLNSRAGSLYSFAGIFDEVKIDMEVTGQDLINNLKGQVVTFEEWATNIESLAKRGIGEGLLSELRELGPKAAAEIKALTTLSDEELAAYEEIWAKKHKLANEQATKELEGMRKETAIQIKELRSDSEKQLEALKVEWIDKIKGIKEGTKDEFTDMKSIGKNAVEGLIDGMGSMMGELVGQSKAIAETVQKAIKEALDINSPSRVTTWMGEMIGEGLQTGMNNSLRGIQNMSEKLALATIPSKTSLTHQMNEIQSSSTMKPEQPIIIQSVLDGKIVAESTYTHNKRKLHRDMTIANRTGGDWK</sequence>
<keyword evidence="1" id="KW-1188">Viral release from host cell</keyword>
<dbReference type="Pfam" id="PF10145">
    <property type="entry name" value="PhageMin_Tail"/>
    <property type="match status" value="1"/>
</dbReference>
<dbReference type="AlphaFoldDB" id="A0A5D4KF97"/>
<reference evidence="5 6" key="1">
    <citation type="submission" date="2019-08" db="EMBL/GenBank/DDBJ databases">
        <title>Bacillus genomes from the desert of Cuatro Cienegas, Coahuila.</title>
        <authorList>
            <person name="Olmedo-Alvarez G."/>
        </authorList>
    </citation>
    <scope>NUCLEOTIDE SEQUENCE [LARGE SCALE GENOMIC DNA]</scope>
    <source>
        <strain evidence="5 6">CH40_1T</strain>
    </source>
</reference>
<name>A0A5D4KF97_9BACI</name>
<feature type="transmembrane region" description="Helical" evidence="3">
    <location>
        <begin position="535"/>
        <end position="565"/>
    </location>
</feature>
<evidence type="ECO:0000313" key="6">
    <source>
        <dbReference type="Proteomes" id="UP000323317"/>
    </source>
</evidence>
<feature type="transmembrane region" description="Helical" evidence="3">
    <location>
        <begin position="625"/>
        <end position="641"/>
    </location>
</feature>
<dbReference type="RefSeq" id="WP_148946763.1">
    <property type="nucleotide sequence ID" value="NZ_VTEH01000006.1"/>
</dbReference>
<comment type="caution">
    <text evidence="5">The sequence shown here is derived from an EMBL/GenBank/DDBJ whole genome shotgun (WGS) entry which is preliminary data.</text>
</comment>
<organism evidence="5 6">
    <name type="scientific">Rossellomorea vietnamensis</name>
    <dbReference type="NCBI Taxonomy" id="218284"/>
    <lineage>
        <taxon>Bacteria</taxon>
        <taxon>Bacillati</taxon>
        <taxon>Bacillota</taxon>
        <taxon>Bacilli</taxon>
        <taxon>Bacillales</taxon>
        <taxon>Bacillaceae</taxon>
        <taxon>Rossellomorea</taxon>
    </lineage>
</organism>
<dbReference type="InterPro" id="IPR010090">
    <property type="entry name" value="Phage_tape_meas"/>
</dbReference>
<dbReference type="EMBL" id="VTEH01000006">
    <property type="protein sequence ID" value="TYR75586.1"/>
    <property type="molecule type" value="Genomic_DNA"/>
</dbReference>
<feature type="coiled-coil region" evidence="2">
    <location>
        <begin position="1022"/>
        <end position="1064"/>
    </location>
</feature>
<evidence type="ECO:0000259" key="4">
    <source>
        <dbReference type="Pfam" id="PF10145"/>
    </source>
</evidence>
<evidence type="ECO:0000256" key="3">
    <source>
        <dbReference type="SAM" id="Phobius"/>
    </source>
</evidence>
<protein>
    <recommendedName>
        <fullName evidence="4">Phage tail tape measure protein domain-containing protein</fullName>
    </recommendedName>
</protein>
<evidence type="ECO:0000256" key="2">
    <source>
        <dbReference type="SAM" id="Coils"/>
    </source>
</evidence>